<dbReference type="Gene3D" id="1.10.510.10">
    <property type="entry name" value="Transferase(Phosphotransferase) domain 1"/>
    <property type="match status" value="1"/>
</dbReference>
<dbReference type="InterPro" id="IPR011009">
    <property type="entry name" value="Kinase-like_dom_sf"/>
</dbReference>
<evidence type="ECO:0000313" key="1">
    <source>
        <dbReference type="EMBL" id="QQP85969.1"/>
    </source>
</evidence>
<sequence length="473" mass="54928">MKLIELTNAGRTPELPISIVLDDVNSLLIESLLRTLPNQRYVARAQWQNKVVLAKLFVGSKANKHYQRELKGVNLLAQQQINTPQLLAHQITEQGGYLLFEYLENSQTLDQQWQLFINQPLLNEQQKTVLQQALAAIAQLHLKGLWQQDLHLDNLLEQSGILYWIDGDGISVEQAGQPLSINKVIDNLAIFFAQLPPQLDDFLQEFIEFYQTQNTSINLSVADLQQAIIKVRKWRVENILKKIRRDCTLFSVKNTANGFYGVVRTEEEILAPLLAEPDYYIDQGRFIKGFGTTNVADTTINGKHVLIKRYNIKNLKHKLSRCWRPTRGWHSWQESFRLMILGIPTAKPLALLEERRCWMRGRAWFITEYLAGPDLLTHLQPYEYSRPPEAELVALDNLFISLIKHRISHGDLKGTNLFWVNNQWTLIDLDAVKQHKCIHSFKRGYAKDRARFLRNWPKDSSLYKLFDERLPKL</sequence>
<name>A0A974RYK4_9GAMM</name>
<dbReference type="AlphaFoldDB" id="A0A974RYK4"/>
<keyword evidence="2" id="KW-1185">Reference proteome</keyword>
<dbReference type="RefSeq" id="WP_201093255.1">
    <property type="nucleotide sequence ID" value="NZ_CP067393.1"/>
</dbReference>
<dbReference type="Proteomes" id="UP000595278">
    <property type="component" value="Chromosome"/>
</dbReference>
<protein>
    <submittedName>
        <fullName evidence="1">Serine/threonine protein kinase</fullName>
    </submittedName>
</protein>
<keyword evidence="1" id="KW-0808">Transferase</keyword>
<dbReference type="EMBL" id="CP067393">
    <property type="protein sequence ID" value="QQP85969.1"/>
    <property type="molecule type" value="Genomic_DNA"/>
</dbReference>
<accession>A0A974RYK4</accession>
<dbReference type="KEGG" id="eaz:JHT90_01535"/>
<reference evidence="1 2" key="1">
    <citation type="submission" date="2021-01" db="EMBL/GenBank/DDBJ databases">
        <title>Entomomonas sp. F2A isolated from a house cricket (Acheta domesticus).</title>
        <authorList>
            <person name="Spergser J."/>
            <person name="Busse H.-J."/>
        </authorList>
    </citation>
    <scope>NUCLEOTIDE SEQUENCE [LARGE SCALE GENOMIC DNA]</scope>
    <source>
        <strain evidence="1 2">F2A</strain>
    </source>
</reference>
<dbReference type="GO" id="GO:0004674">
    <property type="term" value="F:protein serine/threonine kinase activity"/>
    <property type="evidence" value="ECO:0007669"/>
    <property type="project" value="UniProtKB-KW"/>
</dbReference>
<organism evidence="1 2">
    <name type="scientific">Entomomonas asaccharolytica</name>
    <dbReference type="NCBI Taxonomy" id="2785331"/>
    <lineage>
        <taxon>Bacteria</taxon>
        <taxon>Pseudomonadati</taxon>
        <taxon>Pseudomonadota</taxon>
        <taxon>Gammaproteobacteria</taxon>
        <taxon>Pseudomonadales</taxon>
        <taxon>Pseudomonadaceae</taxon>
        <taxon>Entomomonas</taxon>
    </lineage>
</organism>
<gene>
    <name evidence="1" type="ORF">JHT90_01535</name>
</gene>
<keyword evidence="1" id="KW-0723">Serine/threonine-protein kinase</keyword>
<dbReference type="SUPFAM" id="SSF56112">
    <property type="entry name" value="Protein kinase-like (PK-like)"/>
    <property type="match status" value="2"/>
</dbReference>
<evidence type="ECO:0000313" key="2">
    <source>
        <dbReference type="Proteomes" id="UP000595278"/>
    </source>
</evidence>
<dbReference type="Gene3D" id="3.30.200.20">
    <property type="entry name" value="Phosphorylase Kinase, domain 1"/>
    <property type="match status" value="1"/>
</dbReference>
<keyword evidence="1" id="KW-0418">Kinase</keyword>
<proteinExistence type="predicted"/>